<proteinExistence type="predicted"/>
<evidence type="ECO:0000313" key="1">
    <source>
        <dbReference type="EMBL" id="KAL3518748.1"/>
    </source>
</evidence>
<accession>A0ABD2ZLZ7</accession>
<keyword evidence="2" id="KW-1185">Reference proteome</keyword>
<protein>
    <submittedName>
        <fullName evidence="1">Uncharacterized protein</fullName>
    </submittedName>
</protein>
<sequence>MDHNQPVKFQNEILLKIKDQHEALRMLWEKNREIQTIISVCRCLIGENISSFNETDLIAMKIMLMKLLEKIQEGIDLGKQTPESSIVANSKLFEDNK</sequence>
<dbReference type="Proteomes" id="UP001630127">
    <property type="component" value="Unassembled WGS sequence"/>
</dbReference>
<evidence type="ECO:0000313" key="2">
    <source>
        <dbReference type="Proteomes" id="UP001630127"/>
    </source>
</evidence>
<reference evidence="1 2" key="1">
    <citation type="submission" date="2024-11" db="EMBL/GenBank/DDBJ databases">
        <title>A near-complete genome assembly of Cinchona calisaya.</title>
        <authorList>
            <person name="Lian D.C."/>
            <person name="Zhao X.W."/>
            <person name="Wei L."/>
        </authorList>
    </citation>
    <scope>NUCLEOTIDE SEQUENCE [LARGE SCALE GENOMIC DNA]</scope>
    <source>
        <tissue evidence="1">Nenye</tissue>
    </source>
</reference>
<organism evidence="1 2">
    <name type="scientific">Cinchona calisaya</name>
    <dbReference type="NCBI Taxonomy" id="153742"/>
    <lineage>
        <taxon>Eukaryota</taxon>
        <taxon>Viridiplantae</taxon>
        <taxon>Streptophyta</taxon>
        <taxon>Embryophyta</taxon>
        <taxon>Tracheophyta</taxon>
        <taxon>Spermatophyta</taxon>
        <taxon>Magnoliopsida</taxon>
        <taxon>eudicotyledons</taxon>
        <taxon>Gunneridae</taxon>
        <taxon>Pentapetalae</taxon>
        <taxon>asterids</taxon>
        <taxon>lamiids</taxon>
        <taxon>Gentianales</taxon>
        <taxon>Rubiaceae</taxon>
        <taxon>Cinchonoideae</taxon>
        <taxon>Cinchoneae</taxon>
        <taxon>Cinchona</taxon>
    </lineage>
</organism>
<dbReference type="AlphaFoldDB" id="A0ABD2ZLZ7"/>
<dbReference type="EMBL" id="JBJUIK010000009">
    <property type="protein sequence ID" value="KAL3518748.1"/>
    <property type="molecule type" value="Genomic_DNA"/>
</dbReference>
<gene>
    <name evidence="1" type="ORF">ACH5RR_021337</name>
</gene>
<name>A0ABD2ZLZ7_9GENT</name>
<comment type="caution">
    <text evidence="1">The sequence shown here is derived from an EMBL/GenBank/DDBJ whole genome shotgun (WGS) entry which is preliminary data.</text>
</comment>